<gene>
    <name evidence="3" type="ORF">JOC95_000840</name>
</gene>
<proteinExistence type="predicted"/>
<dbReference type="InterPro" id="IPR038610">
    <property type="entry name" value="FliK-like_C_sf"/>
</dbReference>
<keyword evidence="4" id="KW-1185">Reference proteome</keyword>
<evidence type="ECO:0000259" key="2">
    <source>
        <dbReference type="Pfam" id="PF02120"/>
    </source>
</evidence>
<sequence>MMFLGTTQVGEMLHAKQQKVEGTARTEVEASEAGEFHRLLSENISTLLEELTASPAGLGKEMALHSEISNTLKNIEDLEELLHLEISLLNSLEEELSSEEYFGFIHQFLELSSTLTQIQQQQAVPAEMGENVFERMAMLTNKLLLFTKEWKEGKSGNSQPQNVKQQADLKELMILIEKKFAKIFQVTEKQTGRTDTANVKSFPFQHFISENVSVGPISINHLQQPKPATVQWVVDTSTNQVARDQLIQKLEGILSKSQTSFVNGNQQITIRLTPEHLGTLHIKLQETQHGLVAKLVAHSKSSATLLESGLATLKQNLVNANIPVDKIEVVYQEQEPRFFQQGRNQEEQQAFKDSSANGRKEKEPTEKSFDEILSEEIDIKDRAGEGQ</sequence>
<evidence type="ECO:0000313" key="4">
    <source>
        <dbReference type="Proteomes" id="UP000737402"/>
    </source>
</evidence>
<keyword evidence="3" id="KW-0282">Flagellum</keyword>
<feature type="compositionally biased region" description="Basic and acidic residues" evidence="1">
    <location>
        <begin position="358"/>
        <end position="370"/>
    </location>
</feature>
<reference evidence="3 4" key="1">
    <citation type="submission" date="2021-01" db="EMBL/GenBank/DDBJ databases">
        <title>Genomic Encyclopedia of Type Strains, Phase IV (KMG-IV): sequencing the most valuable type-strain genomes for metagenomic binning, comparative biology and taxonomic classification.</title>
        <authorList>
            <person name="Goeker M."/>
        </authorList>
    </citation>
    <scope>NUCLEOTIDE SEQUENCE [LARGE SCALE GENOMIC DNA]</scope>
    <source>
        <strain evidence="3 4">DSM 25879</strain>
    </source>
</reference>
<protein>
    <submittedName>
        <fullName evidence="3">Flagellar hook-length control protein FliK</fullName>
    </submittedName>
</protein>
<accession>A0ABS2NWE4</accession>
<dbReference type="Pfam" id="PF02120">
    <property type="entry name" value="Flg_hook"/>
    <property type="match status" value="1"/>
</dbReference>
<dbReference type="Gene3D" id="3.30.750.140">
    <property type="match status" value="1"/>
</dbReference>
<comment type="caution">
    <text evidence="3">The sequence shown here is derived from an EMBL/GenBank/DDBJ whole genome shotgun (WGS) entry which is preliminary data.</text>
</comment>
<dbReference type="EMBL" id="JAFBED010000002">
    <property type="protein sequence ID" value="MBM7618991.1"/>
    <property type="molecule type" value="Genomic_DNA"/>
</dbReference>
<evidence type="ECO:0000256" key="1">
    <source>
        <dbReference type="SAM" id="MobiDB-lite"/>
    </source>
</evidence>
<feature type="region of interest" description="Disordered" evidence="1">
    <location>
        <begin position="341"/>
        <end position="387"/>
    </location>
</feature>
<feature type="domain" description="Flagellar hook-length control protein-like C-terminal" evidence="2">
    <location>
        <begin position="259"/>
        <end position="335"/>
    </location>
</feature>
<feature type="compositionally biased region" description="Basic and acidic residues" evidence="1">
    <location>
        <begin position="377"/>
        <end position="387"/>
    </location>
</feature>
<keyword evidence="3" id="KW-0966">Cell projection</keyword>
<organism evidence="3 4">
    <name type="scientific">Sutcliffiella tianshenii</name>
    <dbReference type="NCBI Taxonomy" id="1463404"/>
    <lineage>
        <taxon>Bacteria</taxon>
        <taxon>Bacillati</taxon>
        <taxon>Bacillota</taxon>
        <taxon>Bacilli</taxon>
        <taxon>Bacillales</taxon>
        <taxon>Bacillaceae</taxon>
        <taxon>Sutcliffiella</taxon>
    </lineage>
</organism>
<dbReference type="Proteomes" id="UP000737402">
    <property type="component" value="Unassembled WGS sequence"/>
</dbReference>
<evidence type="ECO:0000313" key="3">
    <source>
        <dbReference type="EMBL" id="MBM7618991.1"/>
    </source>
</evidence>
<name>A0ABS2NWE4_9BACI</name>
<keyword evidence="3" id="KW-0969">Cilium</keyword>
<dbReference type="InterPro" id="IPR021136">
    <property type="entry name" value="Flagellar_hook_control-like_C"/>
</dbReference>
<dbReference type="CDD" id="cd17470">
    <property type="entry name" value="T3SS_Flik_C"/>
    <property type="match status" value="1"/>
</dbReference>